<reference evidence="1 2" key="1">
    <citation type="journal article" date="2019" name="Sci. Rep.">
        <title>Orb-weaving spider Araneus ventricosus genome elucidates the spidroin gene catalogue.</title>
        <authorList>
            <person name="Kono N."/>
            <person name="Nakamura H."/>
            <person name="Ohtoshi R."/>
            <person name="Moran D.A.P."/>
            <person name="Shinohara A."/>
            <person name="Yoshida Y."/>
            <person name="Fujiwara M."/>
            <person name="Mori M."/>
            <person name="Tomita M."/>
            <person name="Arakawa K."/>
        </authorList>
    </citation>
    <scope>NUCLEOTIDE SEQUENCE [LARGE SCALE GENOMIC DNA]</scope>
</reference>
<dbReference type="AlphaFoldDB" id="A0A4Y2IVN5"/>
<accession>A0A4Y2IVN5</accession>
<evidence type="ECO:0000313" key="1">
    <source>
        <dbReference type="EMBL" id="GBM80982.1"/>
    </source>
</evidence>
<feature type="non-terminal residue" evidence="1">
    <location>
        <position position="65"/>
    </location>
</feature>
<dbReference type="EMBL" id="BGPR01002915">
    <property type="protein sequence ID" value="GBM80982.1"/>
    <property type="molecule type" value="Genomic_DNA"/>
</dbReference>
<organism evidence="1 2">
    <name type="scientific">Araneus ventricosus</name>
    <name type="common">Orbweaver spider</name>
    <name type="synonym">Epeira ventricosa</name>
    <dbReference type="NCBI Taxonomy" id="182803"/>
    <lineage>
        <taxon>Eukaryota</taxon>
        <taxon>Metazoa</taxon>
        <taxon>Ecdysozoa</taxon>
        <taxon>Arthropoda</taxon>
        <taxon>Chelicerata</taxon>
        <taxon>Arachnida</taxon>
        <taxon>Araneae</taxon>
        <taxon>Araneomorphae</taxon>
        <taxon>Entelegynae</taxon>
        <taxon>Araneoidea</taxon>
        <taxon>Araneidae</taxon>
        <taxon>Araneus</taxon>
    </lineage>
</organism>
<dbReference type="Proteomes" id="UP000499080">
    <property type="component" value="Unassembled WGS sequence"/>
</dbReference>
<name>A0A4Y2IVN5_ARAVE</name>
<evidence type="ECO:0000313" key="2">
    <source>
        <dbReference type="Proteomes" id="UP000499080"/>
    </source>
</evidence>
<comment type="caution">
    <text evidence="1">The sequence shown here is derived from an EMBL/GenBank/DDBJ whole genome shotgun (WGS) entry which is preliminary data.</text>
</comment>
<protein>
    <submittedName>
        <fullName evidence="1">Uncharacterized protein</fullName>
    </submittedName>
</protein>
<proteinExistence type="predicted"/>
<sequence>MLPSGTAFALDASSGPNKKMILISLKSHPTFQKRIHDVDYSHHKWNICAYFKVIANLIVIGFDGR</sequence>
<keyword evidence="2" id="KW-1185">Reference proteome</keyword>
<gene>
    <name evidence="1" type="ORF">AVEN_156798_1</name>
</gene>